<proteinExistence type="predicted"/>
<comment type="caution">
    <text evidence="1">The sequence shown here is derived from an EMBL/GenBank/DDBJ whole genome shotgun (WGS) entry which is preliminary data.</text>
</comment>
<dbReference type="EMBL" id="PEXU01000004">
    <property type="protein sequence ID" value="PIS43033.1"/>
    <property type="molecule type" value="Genomic_DNA"/>
</dbReference>
<sequence>QTEYLVDEGVYNLVHSYSIKLANNNDYSGLKVMQSIPEIYDELNRDITEIERNNLLQTKAKTLLSKSDNSYNAQINEIEAIISSISFK</sequence>
<feature type="non-terminal residue" evidence="1">
    <location>
        <position position="1"/>
    </location>
</feature>
<dbReference type="AlphaFoldDB" id="A0A2H0YZ75"/>
<evidence type="ECO:0000313" key="1">
    <source>
        <dbReference type="EMBL" id="PIS43033.1"/>
    </source>
</evidence>
<protein>
    <submittedName>
        <fullName evidence="1">Uncharacterized protein</fullName>
    </submittedName>
</protein>
<reference evidence="1 2" key="1">
    <citation type="submission" date="2017-09" db="EMBL/GenBank/DDBJ databases">
        <title>Depth-based differentiation of microbial function through sediment-hosted aquifers and enrichment of novel symbionts in the deep terrestrial subsurface.</title>
        <authorList>
            <person name="Probst A.J."/>
            <person name="Ladd B."/>
            <person name="Jarett J.K."/>
            <person name="Geller-Mcgrath D.E."/>
            <person name="Sieber C.M."/>
            <person name="Emerson J.B."/>
            <person name="Anantharaman K."/>
            <person name="Thomas B.C."/>
            <person name="Malmstrom R."/>
            <person name="Stieglmeier M."/>
            <person name="Klingl A."/>
            <person name="Woyke T."/>
            <person name="Ryan C.M."/>
            <person name="Banfield J.F."/>
        </authorList>
    </citation>
    <scope>NUCLEOTIDE SEQUENCE [LARGE SCALE GENOMIC DNA]</scope>
    <source>
        <strain evidence="1">CG08_land_8_20_14_0_20_40_16</strain>
    </source>
</reference>
<dbReference type="Proteomes" id="UP000231542">
    <property type="component" value="Unassembled WGS sequence"/>
</dbReference>
<accession>A0A2H0YZ75</accession>
<gene>
    <name evidence="1" type="ORF">COT24_00260</name>
</gene>
<evidence type="ECO:0000313" key="2">
    <source>
        <dbReference type="Proteomes" id="UP000231542"/>
    </source>
</evidence>
<organism evidence="1 2">
    <name type="scientific">Candidatus Kerfeldbacteria bacterium CG08_land_8_20_14_0_20_40_16</name>
    <dbReference type="NCBI Taxonomy" id="2014244"/>
    <lineage>
        <taxon>Bacteria</taxon>
        <taxon>Candidatus Kerfeldiibacteriota</taxon>
    </lineage>
</organism>
<name>A0A2H0YZ75_9BACT</name>